<dbReference type="Pfam" id="PF13474">
    <property type="entry name" value="SnoaL_3"/>
    <property type="match status" value="1"/>
</dbReference>
<gene>
    <name evidence="2" type="ORF">GCM10010909_17400</name>
</gene>
<dbReference type="InterPro" id="IPR037401">
    <property type="entry name" value="SnoaL-like"/>
</dbReference>
<comment type="caution">
    <text evidence="2">The sequence shown here is derived from an EMBL/GenBank/DDBJ whole genome shotgun (WGS) entry which is preliminary data.</text>
</comment>
<feature type="domain" description="SnoaL-like" evidence="1">
    <location>
        <begin position="9"/>
        <end position="126"/>
    </location>
</feature>
<organism evidence="2 3">
    <name type="scientific">Acidocella aquatica</name>
    <dbReference type="NCBI Taxonomy" id="1922313"/>
    <lineage>
        <taxon>Bacteria</taxon>
        <taxon>Pseudomonadati</taxon>
        <taxon>Pseudomonadota</taxon>
        <taxon>Alphaproteobacteria</taxon>
        <taxon>Acetobacterales</taxon>
        <taxon>Acidocellaceae</taxon>
        <taxon>Acidocella</taxon>
    </lineage>
</organism>
<protein>
    <recommendedName>
        <fullName evidence="1">SnoaL-like domain-containing protein</fullName>
    </recommendedName>
</protein>
<evidence type="ECO:0000313" key="3">
    <source>
        <dbReference type="Proteomes" id="UP001156641"/>
    </source>
</evidence>
<dbReference type="InterPro" id="IPR032710">
    <property type="entry name" value="NTF2-like_dom_sf"/>
</dbReference>
<dbReference type="EMBL" id="BSOS01000049">
    <property type="protein sequence ID" value="GLR67059.1"/>
    <property type="molecule type" value="Genomic_DNA"/>
</dbReference>
<dbReference type="RefSeq" id="WP_284257772.1">
    <property type="nucleotide sequence ID" value="NZ_BSOS01000049.1"/>
</dbReference>
<dbReference type="SUPFAM" id="SSF54427">
    <property type="entry name" value="NTF2-like"/>
    <property type="match status" value="1"/>
</dbReference>
<evidence type="ECO:0000259" key="1">
    <source>
        <dbReference type="Pfam" id="PF13474"/>
    </source>
</evidence>
<dbReference type="Proteomes" id="UP001156641">
    <property type="component" value="Unassembled WGS sequence"/>
</dbReference>
<dbReference type="Gene3D" id="3.10.450.50">
    <property type="match status" value="1"/>
</dbReference>
<proteinExistence type="predicted"/>
<name>A0ABQ6A3K0_9PROT</name>
<evidence type="ECO:0000313" key="2">
    <source>
        <dbReference type="EMBL" id="GLR67059.1"/>
    </source>
</evidence>
<accession>A0ABQ6A3K0</accession>
<reference evidence="3" key="1">
    <citation type="journal article" date="2019" name="Int. J. Syst. Evol. Microbiol.">
        <title>The Global Catalogue of Microorganisms (GCM) 10K type strain sequencing project: providing services to taxonomists for standard genome sequencing and annotation.</title>
        <authorList>
            <consortium name="The Broad Institute Genomics Platform"/>
            <consortium name="The Broad Institute Genome Sequencing Center for Infectious Disease"/>
            <person name="Wu L."/>
            <person name="Ma J."/>
        </authorList>
    </citation>
    <scope>NUCLEOTIDE SEQUENCE [LARGE SCALE GENOMIC DNA]</scope>
    <source>
        <strain evidence="3">NBRC 112502</strain>
    </source>
</reference>
<keyword evidence="3" id="KW-1185">Reference proteome</keyword>
<sequence>MPAGNEVIQTALDLIAAFANNDREKYFSYFAPDASFIFYSVDRLLESRAAYEEEWAGWIENIGFHVEECVSMNQKVTIYGDIAVFLHETRTRVSTNDGEHVYNERETIIFHKIEGKWLGVHEHLSLVPS</sequence>